<keyword evidence="2" id="KW-1133">Transmembrane helix</keyword>
<gene>
    <name evidence="3" type="primary">Ociad1</name>
</gene>
<feature type="compositionally biased region" description="Basic and acidic residues" evidence="1">
    <location>
        <begin position="178"/>
        <end position="188"/>
    </location>
</feature>
<proteinExistence type="evidence at transcript level"/>
<keyword evidence="2" id="KW-0472">Membrane</keyword>
<protein>
    <submittedName>
        <fullName evidence="3">OCIA domain-containing protein 1-like</fullName>
    </submittedName>
</protein>
<evidence type="ECO:0000256" key="1">
    <source>
        <dbReference type="SAM" id="MobiDB-lite"/>
    </source>
</evidence>
<feature type="region of interest" description="Disordered" evidence="1">
    <location>
        <begin position="178"/>
        <end position="242"/>
    </location>
</feature>
<feature type="compositionally biased region" description="Polar residues" evidence="1">
    <location>
        <begin position="190"/>
        <end position="203"/>
    </location>
</feature>
<organism evidence="3">
    <name type="scientific">Phallusia mammillata</name>
    <dbReference type="NCBI Taxonomy" id="59560"/>
    <lineage>
        <taxon>Eukaryota</taxon>
        <taxon>Metazoa</taxon>
        <taxon>Chordata</taxon>
        <taxon>Tunicata</taxon>
        <taxon>Ascidiacea</taxon>
        <taxon>Phlebobranchia</taxon>
        <taxon>Ascidiidae</taxon>
        <taxon>Phallusia</taxon>
    </lineage>
</organism>
<reference evidence="3" key="1">
    <citation type="submission" date="2020-04" db="EMBL/GenBank/DDBJ databases">
        <authorList>
            <person name="Neveu A P."/>
        </authorList>
    </citation>
    <scope>NUCLEOTIDE SEQUENCE</scope>
    <source>
        <tissue evidence="3">Whole embryo</tissue>
    </source>
</reference>
<evidence type="ECO:0000313" key="3">
    <source>
        <dbReference type="EMBL" id="CAB3264548.1"/>
    </source>
</evidence>
<name>A0A6F9DNH2_9ASCI</name>
<feature type="transmembrane region" description="Helical" evidence="2">
    <location>
        <begin position="86"/>
        <end position="107"/>
    </location>
</feature>
<evidence type="ECO:0000256" key="2">
    <source>
        <dbReference type="SAM" id="Phobius"/>
    </source>
</evidence>
<sequence length="242" mass="27536">MSFRDTEQNTGEGLSQREASHPQNRGPGPNSNHGIPPQLQLSVQDQIFMKKMRTEAAITRGYPLALVSMGLTILGIGRFYPKMQRWQKFLIAGSVGIVGNITGKASYVPIMIKRIKTDLPPDSNLRQLVEAKANGQSWKSLFEKNCEEQNNQEMQFGLEEDSKQDKRFVSYDELRKKNRQMDKPEWHGRFSQSKSQSGSNIEQNADKFEDSSMNSYPAKQAEPDLQQSGKVRYNKYGDQIID</sequence>
<feature type="transmembrane region" description="Helical" evidence="2">
    <location>
        <begin position="61"/>
        <end position="80"/>
    </location>
</feature>
<keyword evidence="2" id="KW-0812">Transmembrane</keyword>
<dbReference type="AlphaFoldDB" id="A0A6F9DNH2"/>
<dbReference type="EMBL" id="LR788686">
    <property type="protein sequence ID" value="CAB3264548.1"/>
    <property type="molecule type" value="mRNA"/>
</dbReference>
<accession>A0A6F9DNH2</accession>
<feature type="region of interest" description="Disordered" evidence="1">
    <location>
        <begin position="1"/>
        <end position="37"/>
    </location>
</feature>